<sequence>MRTTVARARLLVTAAGLALVVGCGGAEPSTPAAASPAPFDQRAVRADLEAAVAVAGLPEGRTKVEAGESPGPGATNKERKLAALTARLSPCTVSWFHHQTGASDQDRMRGNLDVALSDLVARGWKKTGADDEVPLGDDGTHFMATYKKRGWTLHARHSTLATWSDSSAVATEDTCFDRLTDEETALLER</sequence>
<accession>A0ABY7K8G6</accession>
<gene>
    <name evidence="2" type="ORF">STRCI_000269</name>
</gene>
<feature type="chain" id="PRO_5045229388" description="Lipoprotein" evidence="1">
    <location>
        <begin position="27"/>
        <end position="189"/>
    </location>
</feature>
<reference evidence="2" key="1">
    <citation type="submission" date="2022-12" db="EMBL/GenBank/DDBJ databases">
        <authorList>
            <person name="Ruckert C."/>
            <person name="Busche T."/>
            <person name="Kalinowski J."/>
            <person name="Wittmann C."/>
        </authorList>
    </citation>
    <scope>NUCLEOTIDE SEQUENCE</scope>
    <source>
        <strain evidence="2">DSM 40467</strain>
    </source>
</reference>
<dbReference type="EMBL" id="CP114413">
    <property type="protein sequence ID" value="WAZ19234.1"/>
    <property type="molecule type" value="Genomic_DNA"/>
</dbReference>
<proteinExistence type="predicted"/>
<dbReference type="PROSITE" id="PS51257">
    <property type="entry name" value="PROKAR_LIPOPROTEIN"/>
    <property type="match status" value="1"/>
</dbReference>
<keyword evidence="3" id="KW-1185">Reference proteome</keyword>
<evidence type="ECO:0000256" key="1">
    <source>
        <dbReference type="SAM" id="SignalP"/>
    </source>
</evidence>
<dbReference type="RefSeq" id="WP_269656918.1">
    <property type="nucleotide sequence ID" value="NZ_CP114413.1"/>
</dbReference>
<name>A0ABY7K8G6_9ACTN</name>
<organism evidence="2 3">
    <name type="scientific">Streptomyces cinnabarinus</name>
    <dbReference type="NCBI Taxonomy" id="67287"/>
    <lineage>
        <taxon>Bacteria</taxon>
        <taxon>Bacillati</taxon>
        <taxon>Actinomycetota</taxon>
        <taxon>Actinomycetes</taxon>
        <taxon>Kitasatosporales</taxon>
        <taxon>Streptomycetaceae</taxon>
        <taxon>Streptomyces</taxon>
    </lineage>
</organism>
<evidence type="ECO:0000313" key="3">
    <source>
        <dbReference type="Proteomes" id="UP001164439"/>
    </source>
</evidence>
<keyword evidence="1" id="KW-0732">Signal</keyword>
<dbReference type="Proteomes" id="UP001164439">
    <property type="component" value="Chromosome"/>
</dbReference>
<evidence type="ECO:0008006" key="4">
    <source>
        <dbReference type="Google" id="ProtNLM"/>
    </source>
</evidence>
<feature type="signal peptide" evidence="1">
    <location>
        <begin position="1"/>
        <end position="26"/>
    </location>
</feature>
<evidence type="ECO:0000313" key="2">
    <source>
        <dbReference type="EMBL" id="WAZ19234.1"/>
    </source>
</evidence>
<protein>
    <recommendedName>
        <fullName evidence="4">Lipoprotein</fullName>
    </recommendedName>
</protein>